<sequence>MSLPIVHQTQPLPDACACTCLAMLSGQPAATIIDSYHAGYRDGSMSVFEIMDKLGICAEYAEGHTLHPGNLYLLYVASLNLRGVLHQVIADMREGSLVIFDPNKGRAGKSYYYYVGHEQLPPDPLAVQLTDWGVDARIVVAPALQFSIR</sequence>
<gene>
    <name evidence="1" type="primary">PAL9_14</name>
</gene>
<name>A0AAU8KZK1_9CAUD</name>
<reference evidence="1" key="1">
    <citation type="submission" date="2024-06" db="EMBL/GenBank/DDBJ databases">
        <authorList>
            <person name="Ma Y."/>
            <person name="Tan X."/>
            <person name="Yang Y."/>
        </authorList>
    </citation>
    <scope>NUCLEOTIDE SEQUENCE</scope>
</reference>
<accession>A0AAU8KZK1</accession>
<evidence type="ECO:0000313" key="1">
    <source>
        <dbReference type="EMBL" id="XCN28406.1"/>
    </source>
</evidence>
<proteinExistence type="predicted"/>
<evidence type="ECO:0008006" key="2">
    <source>
        <dbReference type="Google" id="ProtNLM"/>
    </source>
</evidence>
<dbReference type="EMBL" id="PP869205">
    <property type="protein sequence ID" value="XCN28406.1"/>
    <property type="molecule type" value="Genomic_DNA"/>
</dbReference>
<organism evidence="1">
    <name type="scientific">Pseudomonas phage PA_L9</name>
    <dbReference type="NCBI Taxonomy" id="3232177"/>
    <lineage>
        <taxon>Viruses</taxon>
        <taxon>Duplodnaviria</taxon>
        <taxon>Heunggongvirae</taxon>
        <taxon>Uroviricota</taxon>
        <taxon>Caudoviricetes</taxon>
        <taxon>Samunavirus</taxon>
    </lineage>
</organism>
<protein>
    <recommendedName>
        <fullName evidence="2">Peptidase C39 domain-containing protein</fullName>
    </recommendedName>
</protein>